<keyword evidence="2" id="KW-0472">Membrane</keyword>
<evidence type="ECO:0000313" key="4">
    <source>
        <dbReference type="WBParaSite" id="PDA_v2.g18643.t1"/>
    </source>
</evidence>
<dbReference type="WBParaSite" id="PDA_v2.g18643.t1">
    <property type="protein sequence ID" value="PDA_v2.g18643.t1"/>
    <property type="gene ID" value="PDA_v2.g18643"/>
</dbReference>
<feature type="region of interest" description="Disordered" evidence="1">
    <location>
        <begin position="341"/>
        <end position="365"/>
    </location>
</feature>
<keyword evidence="3" id="KW-1185">Reference proteome</keyword>
<protein>
    <submittedName>
        <fullName evidence="4">Uncharacterized protein</fullName>
    </submittedName>
</protein>
<dbReference type="AlphaFoldDB" id="A0A914PL16"/>
<sequence>MLFDDEEINGITGDSKVIRCLYMHFKLEKEYRRTRILNRFWWFFLQALKQCFSQIDSLEMGDVRKSYMNWIRWNMVEIITKLENFLTIPELDENYDAFVCMIQKIRNFEKNYFQLSEAEKGAINEYFHTINLIKERERTFNKNINIRVFQKAGNLLIHHLSYLVNRCYINRFDRPSYSMEQLKDDVEYLVNALKPTDTQLASEIENKLKCFQNFATLDESDSYGQEESMQKALELVEIQTKQPVLEKILEQIKKIRKQAGKKLGKILIKYVMLPIKNNPKTFAFTIIASLVIAALLGGPLGVVVGTLLVSEAVIIGNAIVLTFICGLLVYELEKVKKRQRDNKNHNNNNDANIAHNINSENVDNEDGDNDINFDIFVKNINENIQNFQQNFESELLINEEDESENADNIPENYNKALDEAKEIVEKEIRKVKIQKWSCQKQMLKIQRENNILNEAKNITQNRMKPTKSLLTAEK</sequence>
<keyword evidence="2" id="KW-0812">Transmembrane</keyword>
<feature type="transmembrane region" description="Helical" evidence="2">
    <location>
        <begin position="308"/>
        <end position="330"/>
    </location>
</feature>
<reference evidence="4" key="1">
    <citation type="submission" date="2022-11" db="UniProtKB">
        <authorList>
            <consortium name="WormBaseParasite"/>
        </authorList>
    </citation>
    <scope>IDENTIFICATION</scope>
</reference>
<name>A0A914PL16_9BILA</name>
<evidence type="ECO:0000256" key="1">
    <source>
        <dbReference type="SAM" id="MobiDB-lite"/>
    </source>
</evidence>
<feature type="compositionally biased region" description="Low complexity" evidence="1">
    <location>
        <begin position="345"/>
        <end position="358"/>
    </location>
</feature>
<accession>A0A914PL16</accession>
<evidence type="ECO:0000256" key="2">
    <source>
        <dbReference type="SAM" id="Phobius"/>
    </source>
</evidence>
<feature type="transmembrane region" description="Helical" evidence="2">
    <location>
        <begin position="282"/>
        <end position="302"/>
    </location>
</feature>
<proteinExistence type="predicted"/>
<organism evidence="3 4">
    <name type="scientific">Panagrolaimus davidi</name>
    <dbReference type="NCBI Taxonomy" id="227884"/>
    <lineage>
        <taxon>Eukaryota</taxon>
        <taxon>Metazoa</taxon>
        <taxon>Ecdysozoa</taxon>
        <taxon>Nematoda</taxon>
        <taxon>Chromadorea</taxon>
        <taxon>Rhabditida</taxon>
        <taxon>Tylenchina</taxon>
        <taxon>Panagrolaimomorpha</taxon>
        <taxon>Panagrolaimoidea</taxon>
        <taxon>Panagrolaimidae</taxon>
        <taxon>Panagrolaimus</taxon>
    </lineage>
</organism>
<dbReference type="Proteomes" id="UP000887578">
    <property type="component" value="Unplaced"/>
</dbReference>
<keyword evidence="2" id="KW-1133">Transmembrane helix</keyword>
<evidence type="ECO:0000313" key="3">
    <source>
        <dbReference type="Proteomes" id="UP000887578"/>
    </source>
</evidence>